<keyword evidence="2" id="KW-1185">Reference proteome</keyword>
<proteinExistence type="predicted"/>
<reference evidence="1 2" key="1">
    <citation type="journal article" date="2024" name="Commun. Biol.">
        <title>Comparative genomic analysis of thermophilic fungi reveals convergent evolutionary adaptations and gene losses.</title>
        <authorList>
            <person name="Steindorff A.S."/>
            <person name="Aguilar-Pontes M.V."/>
            <person name="Robinson A.J."/>
            <person name="Andreopoulos B."/>
            <person name="LaButti K."/>
            <person name="Kuo A."/>
            <person name="Mondo S."/>
            <person name="Riley R."/>
            <person name="Otillar R."/>
            <person name="Haridas S."/>
            <person name="Lipzen A."/>
            <person name="Grimwood J."/>
            <person name="Schmutz J."/>
            <person name="Clum A."/>
            <person name="Reid I.D."/>
            <person name="Moisan M.C."/>
            <person name="Butler G."/>
            <person name="Nguyen T.T.M."/>
            <person name="Dewar K."/>
            <person name="Conant G."/>
            <person name="Drula E."/>
            <person name="Henrissat B."/>
            <person name="Hansel C."/>
            <person name="Singer S."/>
            <person name="Hutchinson M.I."/>
            <person name="de Vries R.P."/>
            <person name="Natvig D.O."/>
            <person name="Powell A.J."/>
            <person name="Tsang A."/>
            <person name="Grigoriev I.V."/>
        </authorList>
    </citation>
    <scope>NUCLEOTIDE SEQUENCE [LARGE SCALE GENOMIC DNA]</scope>
    <source>
        <strain evidence="1 2">CBS 494.80</strain>
    </source>
</reference>
<protein>
    <submittedName>
        <fullName evidence="1">Uncharacterized protein</fullName>
    </submittedName>
</protein>
<dbReference type="Proteomes" id="UP001595075">
    <property type="component" value="Unassembled WGS sequence"/>
</dbReference>
<evidence type="ECO:0000313" key="2">
    <source>
        <dbReference type="Proteomes" id="UP001595075"/>
    </source>
</evidence>
<comment type="caution">
    <text evidence="1">The sequence shown here is derived from an EMBL/GenBank/DDBJ whole genome shotgun (WGS) entry which is preliminary data.</text>
</comment>
<dbReference type="EMBL" id="JAZHXI010000007">
    <property type="protein sequence ID" value="KAL2070099.1"/>
    <property type="molecule type" value="Genomic_DNA"/>
</dbReference>
<gene>
    <name evidence="1" type="ORF">VTL71DRAFT_14779</name>
</gene>
<sequence>MPPPSKGSISTALQPMRLPPLHKLRVRRPNQADANPCLTLMSSVLTRRDGQGDKRTPQLDEVFADKTRKRGSQEMDNQKLNQKEKEHTLTHLLQQHVGLPPVTPQQAARPSRRNYELVWTRLYVYISFSYLTTPESRAKIRAKSRKTLAGDNAMQRKGWTDSHWIEALDQASNDS</sequence>
<organism evidence="1 2">
    <name type="scientific">Oculimacula yallundae</name>
    <dbReference type="NCBI Taxonomy" id="86028"/>
    <lineage>
        <taxon>Eukaryota</taxon>
        <taxon>Fungi</taxon>
        <taxon>Dikarya</taxon>
        <taxon>Ascomycota</taxon>
        <taxon>Pezizomycotina</taxon>
        <taxon>Leotiomycetes</taxon>
        <taxon>Helotiales</taxon>
        <taxon>Ploettnerulaceae</taxon>
        <taxon>Oculimacula</taxon>
    </lineage>
</organism>
<evidence type="ECO:0000313" key="1">
    <source>
        <dbReference type="EMBL" id="KAL2070099.1"/>
    </source>
</evidence>
<accession>A0ABR4CLQ6</accession>
<name>A0ABR4CLQ6_9HELO</name>